<protein>
    <submittedName>
        <fullName evidence="4">LALA0S03e07558g1_1</fullName>
    </submittedName>
</protein>
<dbReference type="Pfam" id="PF01585">
    <property type="entry name" value="G-patch"/>
    <property type="match status" value="1"/>
</dbReference>
<dbReference type="GO" id="GO:0000390">
    <property type="term" value="P:spliceosomal complex disassembly"/>
    <property type="evidence" value="ECO:0007669"/>
    <property type="project" value="InterPro"/>
</dbReference>
<dbReference type="PROSITE" id="PS50174">
    <property type="entry name" value="G_PATCH"/>
    <property type="match status" value="1"/>
</dbReference>
<feature type="domain" description="G-patch" evidence="3">
    <location>
        <begin position="39"/>
        <end position="85"/>
    </location>
</feature>
<dbReference type="AlphaFoldDB" id="A0A0C7N8B1"/>
<dbReference type="GO" id="GO:0071008">
    <property type="term" value="C:U2-type post-mRNA release spliceosomal complex"/>
    <property type="evidence" value="ECO:0007669"/>
    <property type="project" value="TreeGrafter"/>
</dbReference>
<dbReference type="PANTHER" id="PTHR23329:SF1">
    <property type="entry name" value="TUFTELIN-INTERACTING PROTEIN 11"/>
    <property type="match status" value="1"/>
</dbReference>
<evidence type="ECO:0000313" key="5">
    <source>
        <dbReference type="Proteomes" id="UP000054304"/>
    </source>
</evidence>
<keyword evidence="5" id="KW-1185">Reference proteome</keyword>
<dbReference type="OrthoDB" id="4822at2759"/>
<gene>
    <name evidence="4" type="ORF">LALA0_S03e07558g</name>
</gene>
<evidence type="ECO:0000256" key="2">
    <source>
        <dbReference type="SAM" id="MobiDB-lite"/>
    </source>
</evidence>
<dbReference type="GO" id="GO:0003676">
    <property type="term" value="F:nucleic acid binding"/>
    <property type="evidence" value="ECO:0007669"/>
    <property type="project" value="InterPro"/>
</dbReference>
<accession>A0A0C7N8B1</accession>
<proteinExistence type="predicted"/>
<sequence length="646" mass="73283">MDFSASRVDYEKNGEQTAAKKSSIGDSSIDEPSAPAMSRYGIGAKLMSKMGYRQGTGLGKNNEGITAPIEVKERPQGVGLGMPGMMSARRSFDEYSDAESSDDDFSTGVSGTSKKVQFTSGRSQEIAYTGLDELRAIGHVELADKLEKNGSHQAQSREVGRNVKKLTEISERLERLQLQLSALDLELQNCSEEEEELLSINKVLNDDSVTITDKVNSVLALDNPDLVDTIVAFLLKDFLEKYSWDLLDFDNAQLVVLNHIIGMLSYSMESTSRKLNKSQTTVYDRFFTELRPLLEVFEPTAEQVKFFLPLLLHYEKVLEFINCTSYALGNYIIPALNRAIGLWDVCGDTKNPPSAWYLDFSVFLPQPACKALESQIATMFAGYCENWYHSKSPVKPYDIRFLRKALSPSVYDAIVADKFLPKFVEQVWNRYFDPLLSIEDPSDKSLAYFLSKFNDCKVLLSENYLNVFTRAIFNEMNRILYQWCCFSRITFDKEAKSWFCAFINQFYVDATTFEFSEVERSLHFLQSPSIRPIHNESQTIEEALGLGSKDTADLNFKSIPLSKLTATFRDVVQDYCDEHGLIFRKIQNRTAKLPLNGKRIVAVPVFELQSDKSMFVVAIHEDVLWLLDAQGDCRPVFLWQLGEILI</sequence>
<feature type="region of interest" description="Disordered" evidence="2">
    <location>
        <begin position="95"/>
        <end position="114"/>
    </location>
</feature>
<dbReference type="HOGENOM" id="CLU_434104_0_0_1"/>
<dbReference type="Proteomes" id="UP000054304">
    <property type="component" value="Unassembled WGS sequence"/>
</dbReference>
<name>A0A0C7N8B1_9SACH</name>
<feature type="region of interest" description="Disordered" evidence="2">
    <location>
        <begin position="1"/>
        <end position="36"/>
    </location>
</feature>
<dbReference type="GeneID" id="34685074"/>
<dbReference type="InterPro" id="IPR045211">
    <property type="entry name" value="TFP11/STIP/Ntr1"/>
</dbReference>
<dbReference type="SMART" id="SM00443">
    <property type="entry name" value="G_patch"/>
    <property type="match status" value="1"/>
</dbReference>
<feature type="coiled-coil region" evidence="1">
    <location>
        <begin position="166"/>
        <end position="193"/>
    </location>
</feature>
<keyword evidence="1" id="KW-0175">Coiled coil</keyword>
<organism evidence="4 5">
    <name type="scientific">Lachancea lanzarotensis</name>
    <dbReference type="NCBI Taxonomy" id="1245769"/>
    <lineage>
        <taxon>Eukaryota</taxon>
        <taxon>Fungi</taxon>
        <taxon>Dikarya</taxon>
        <taxon>Ascomycota</taxon>
        <taxon>Saccharomycotina</taxon>
        <taxon>Saccharomycetes</taxon>
        <taxon>Saccharomycetales</taxon>
        <taxon>Saccharomycetaceae</taxon>
        <taxon>Lachancea</taxon>
    </lineage>
</organism>
<dbReference type="RefSeq" id="XP_022627879.1">
    <property type="nucleotide sequence ID" value="XM_022773402.1"/>
</dbReference>
<dbReference type="PANTHER" id="PTHR23329">
    <property type="entry name" value="TUFTELIN-INTERACTING PROTEIN 11-RELATED"/>
    <property type="match status" value="1"/>
</dbReference>
<reference evidence="4 5" key="1">
    <citation type="submission" date="2014-12" db="EMBL/GenBank/DDBJ databases">
        <authorList>
            <person name="Neuveglise Cecile"/>
        </authorList>
    </citation>
    <scope>NUCLEOTIDE SEQUENCE [LARGE SCALE GENOMIC DNA]</scope>
    <source>
        <strain evidence="4 5">CBS 12615</strain>
    </source>
</reference>
<feature type="compositionally biased region" description="Acidic residues" evidence="2">
    <location>
        <begin position="95"/>
        <end position="105"/>
    </location>
</feature>
<dbReference type="EMBL" id="LN736362">
    <property type="protein sequence ID" value="CEP61645.1"/>
    <property type="molecule type" value="Genomic_DNA"/>
</dbReference>
<feature type="compositionally biased region" description="Polar residues" evidence="2">
    <location>
        <begin position="15"/>
        <end position="26"/>
    </location>
</feature>
<evidence type="ECO:0000259" key="3">
    <source>
        <dbReference type="PROSITE" id="PS50174"/>
    </source>
</evidence>
<evidence type="ECO:0000256" key="1">
    <source>
        <dbReference type="SAM" id="Coils"/>
    </source>
</evidence>
<dbReference type="InterPro" id="IPR000467">
    <property type="entry name" value="G_patch_dom"/>
</dbReference>
<evidence type="ECO:0000313" key="4">
    <source>
        <dbReference type="EMBL" id="CEP61645.1"/>
    </source>
</evidence>
<dbReference type="STRING" id="1245769.A0A0C7N8B1"/>